<dbReference type="EMBL" id="JADBGG010000009">
    <property type="protein sequence ID" value="MBE1424861.1"/>
    <property type="molecule type" value="Genomic_DNA"/>
</dbReference>
<evidence type="ECO:0000313" key="2">
    <source>
        <dbReference type="Proteomes" id="UP000639010"/>
    </source>
</evidence>
<dbReference type="RefSeq" id="WP_192623324.1">
    <property type="nucleotide sequence ID" value="NZ_JADBGG010000009.1"/>
</dbReference>
<organism evidence="1 2">
    <name type="scientific">Desulfomicrobium macestii</name>
    <dbReference type="NCBI Taxonomy" id="90731"/>
    <lineage>
        <taxon>Bacteria</taxon>
        <taxon>Pseudomonadati</taxon>
        <taxon>Thermodesulfobacteriota</taxon>
        <taxon>Desulfovibrionia</taxon>
        <taxon>Desulfovibrionales</taxon>
        <taxon>Desulfomicrobiaceae</taxon>
        <taxon>Desulfomicrobium</taxon>
    </lineage>
</organism>
<evidence type="ECO:0000313" key="1">
    <source>
        <dbReference type="EMBL" id="MBE1424861.1"/>
    </source>
</evidence>
<name>A0ABR9H2C4_9BACT</name>
<dbReference type="Proteomes" id="UP000639010">
    <property type="component" value="Unassembled WGS sequence"/>
</dbReference>
<comment type="caution">
    <text evidence="1">The sequence shown here is derived from an EMBL/GenBank/DDBJ whole genome shotgun (WGS) entry which is preliminary data.</text>
</comment>
<protein>
    <submittedName>
        <fullName evidence="1">Uncharacterized protein</fullName>
    </submittedName>
</protein>
<sequence>MKHRHLNHEVWTPAAIDSCITRGRQEDWNELRRAALDDAEIMEDLRKVAGYEKNLESPFDDLCYREWWRWVQDPGRETWGPNLKNCGGV</sequence>
<accession>A0ABR9H2C4</accession>
<keyword evidence="2" id="KW-1185">Reference proteome</keyword>
<proteinExistence type="predicted"/>
<reference evidence="1 2" key="1">
    <citation type="submission" date="2020-10" db="EMBL/GenBank/DDBJ databases">
        <title>Genomic Encyclopedia of Type Strains, Phase IV (KMG-IV): sequencing the most valuable type-strain genomes for metagenomic binning, comparative biology and taxonomic classification.</title>
        <authorList>
            <person name="Goeker M."/>
        </authorList>
    </citation>
    <scope>NUCLEOTIDE SEQUENCE [LARGE SCALE GENOMIC DNA]</scope>
    <source>
        <strain evidence="1 2">DSM 4194</strain>
    </source>
</reference>
<gene>
    <name evidence="1" type="ORF">H4684_001500</name>
</gene>